<evidence type="ECO:0000313" key="2">
    <source>
        <dbReference type="Proteomes" id="UP000478052"/>
    </source>
</evidence>
<dbReference type="Proteomes" id="UP000478052">
    <property type="component" value="Unassembled WGS sequence"/>
</dbReference>
<dbReference type="OrthoDB" id="419183at2759"/>
<sequence length="64" mass="7542">MVKEEIAKQFMFPELDVMHVKIGIMVIKCKLEDPSLKTIFKTSLSHNDFKEKNYHYIGSKRVNI</sequence>
<gene>
    <name evidence="1" type="ORF">FWK35_00023501</name>
</gene>
<keyword evidence="2" id="KW-1185">Reference proteome</keyword>
<proteinExistence type="predicted"/>
<name>A0A6G0XYX2_APHCR</name>
<comment type="caution">
    <text evidence="1">The sequence shown here is derived from an EMBL/GenBank/DDBJ whole genome shotgun (WGS) entry which is preliminary data.</text>
</comment>
<dbReference type="EMBL" id="VUJU01007440">
    <property type="protein sequence ID" value="KAF0745793.1"/>
    <property type="molecule type" value="Genomic_DNA"/>
</dbReference>
<reference evidence="1 2" key="1">
    <citation type="submission" date="2019-08" db="EMBL/GenBank/DDBJ databases">
        <title>Whole genome of Aphis craccivora.</title>
        <authorList>
            <person name="Voronova N.V."/>
            <person name="Shulinski R.S."/>
            <person name="Bandarenka Y.V."/>
            <person name="Zhorov D.G."/>
            <person name="Warner D."/>
        </authorList>
    </citation>
    <scope>NUCLEOTIDE SEQUENCE [LARGE SCALE GENOMIC DNA]</scope>
    <source>
        <strain evidence="1">180601</strain>
        <tissue evidence="1">Whole Body</tissue>
    </source>
</reference>
<accession>A0A6G0XYX2</accession>
<evidence type="ECO:0000313" key="1">
    <source>
        <dbReference type="EMBL" id="KAF0745793.1"/>
    </source>
</evidence>
<protein>
    <submittedName>
        <fullName evidence="1">CXXC-type zinc finger protein 1</fullName>
    </submittedName>
</protein>
<dbReference type="AlphaFoldDB" id="A0A6G0XYX2"/>
<organism evidence="1 2">
    <name type="scientific">Aphis craccivora</name>
    <name type="common">Cowpea aphid</name>
    <dbReference type="NCBI Taxonomy" id="307492"/>
    <lineage>
        <taxon>Eukaryota</taxon>
        <taxon>Metazoa</taxon>
        <taxon>Ecdysozoa</taxon>
        <taxon>Arthropoda</taxon>
        <taxon>Hexapoda</taxon>
        <taxon>Insecta</taxon>
        <taxon>Pterygota</taxon>
        <taxon>Neoptera</taxon>
        <taxon>Paraneoptera</taxon>
        <taxon>Hemiptera</taxon>
        <taxon>Sternorrhyncha</taxon>
        <taxon>Aphidomorpha</taxon>
        <taxon>Aphidoidea</taxon>
        <taxon>Aphididae</taxon>
        <taxon>Aphidini</taxon>
        <taxon>Aphis</taxon>
        <taxon>Aphis</taxon>
    </lineage>
</organism>